<keyword evidence="6 7" id="KW-0464">Manganese</keyword>
<keyword evidence="2 7" id="KW-0808">Transferase</keyword>
<protein>
    <recommendedName>
        <fullName evidence="7">2-succinyl-5-enolpyruvyl-6-hydroxy-3-cyclohexene-1-carboxylate synthase</fullName>
        <shortName evidence="7">SEPHCHC synthase</shortName>
        <ecNumber evidence="7">2.2.1.9</ecNumber>
    </recommendedName>
    <alternativeName>
        <fullName evidence="7">Menaquinone biosynthesis protein MenD</fullName>
    </alternativeName>
</protein>
<dbReference type="SUPFAM" id="SSF52518">
    <property type="entry name" value="Thiamin diphosphate-binding fold (THDP-binding)"/>
    <property type="match status" value="2"/>
</dbReference>
<sequence>MERIEILTRYTANFVDGIVQSGVTDVVISPGSRSTPLALTFTEHPDIKEWVLVDERSAAFFALGMAKEQSKPVVLVCTSGTATANYFPAIIEAYYSRVPLIVLTADRPHELRDTGAPQAIEQIKMYGDYVKWFHEMALPEATPEMLEYVRNKASRAVYTANEGNPGVIHLNFPFREPLTPDFAIDKLWEPIGLPHWKQIDQLVYDGEKQLSSRDLKSIVTQLKNLKRGLIVCGPQMEPRLAESVANLALKWGVPVLADPLSQVRSGHHPLDNIIEGYDAILKNKTIRDLLKPDFIIRFGAMPVSKPFLFFMKENKDAVQFVVENHAGYREFTGNRTQFIFANSSQLCERLFQVTDFKMDPSWLRKWKNMNHIAKKHILSSQEEKMTEGEAVRSLFEVTPNDSYVYVANSMPIRDVDSFMLNTEKNITVLANRGANGIDGLISSGMGAATSKKPVTIIAGDLSFYHDMNGLLAAKFFQLNVTILLINNNGGGIFSFLPQSNSNNKHFEAIFGTPLDIDFRYAAFMYGGKYAIANTNDELKELLQTSHNQKGLHVIEIKTDRAENVVWHQKIWKVIEKEIIERWG</sequence>
<evidence type="ECO:0000259" key="10">
    <source>
        <dbReference type="Pfam" id="PF16582"/>
    </source>
</evidence>
<dbReference type="NCBIfam" id="TIGR00173">
    <property type="entry name" value="menD"/>
    <property type="match status" value="1"/>
</dbReference>
<dbReference type="InterPro" id="IPR004433">
    <property type="entry name" value="MenaQ_synth_MenD"/>
</dbReference>
<dbReference type="PIRSF" id="PIRSF004983">
    <property type="entry name" value="MenD"/>
    <property type="match status" value="1"/>
</dbReference>
<evidence type="ECO:0000259" key="9">
    <source>
        <dbReference type="Pfam" id="PF02776"/>
    </source>
</evidence>
<comment type="similarity">
    <text evidence="7">Belongs to the TPP enzyme family. MenD subfamily.</text>
</comment>
<evidence type="ECO:0000256" key="2">
    <source>
        <dbReference type="ARBA" id="ARBA00022679"/>
    </source>
</evidence>
<comment type="cofactor">
    <cofactor evidence="7">
        <name>Mg(2+)</name>
        <dbReference type="ChEBI" id="CHEBI:18420"/>
    </cofactor>
    <cofactor evidence="7">
        <name>Mn(2+)</name>
        <dbReference type="ChEBI" id="CHEBI:29035"/>
    </cofactor>
</comment>
<dbReference type="RefSeq" id="WP_060668739.1">
    <property type="nucleotide sequence ID" value="NZ_JANKBL010000040.1"/>
</dbReference>
<dbReference type="HAMAP" id="MF_01659">
    <property type="entry name" value="MenD"/>
    <property type="match status" value="1"/>
</dbReference>
<keyword evidence="5 7" id="KW-0786">Thiamine pyrophosphate</keyword>
<feature type="domain" description="Thiamine pyrophosphate enzyme TPP-binding" evidence="8">
    <location>
        <begin position="441"/>
        <end position="556"/>
    </location>
</feature>
<dbReference type="InterPro" id="IPR011766">
    <property type="entry name" value="TPP_enzyme_TPP-bd"/>
</dbReference>
<dbReference type="EC" id="2.2.1.9" evidence="7"/>
<accession>A0ABR5MHV8</accession>
<evidence type="ECO:0000259" key="8">
    <source>
        <dbReference type="Pfam" id="PF02775"/>
    </source>
</evidence>
<dbReference type="InterPro" id="IPR029061">
    <property type="entry name" value="THDP-binding"/>
</dbReference>
<dbReference type="Pfam" id="PF16582">
    <property type="entry name" value="TPP_enzyme_M_2"/>
    <property type="match status" value="1"/>
</dbReference>
<keyword evidence="3 7" id="KW-0479">Metal-binding</keyword>
<proteinExistence type="inferred from homology"/>
<dbReference type="SUPFAM" id="SSF52467">
    <property type="entry name" value="DHS-like NAD/FAD-binding domain"/>
    <property type="match status" value="1"/>
</dbReference>
<evidence type="ECO:0000313" key="12">
    <source>
        <dbReference type="Proteomes" id="UP000037854"/>
    </source>
</evidence>
<evidence type="ECO:0000313" key="11">
    <source>
        <dbReference type="EMBL" id="KPH73802.1"/>
    </source>
</evidence>
<keyword evidence="12" id="KW-1185">Reference proteome</keyword>
<feature type="domain" description="Menaquinone biosynthesis protein MenD middle" evidence="10">
    <location>
        <begin position="196"/>
        <end position="405"/>
    </location>
</feature>
<comment type="pathway">
    <text evidence="7">Quinol/quinone metabolism; menaquinone biosynthesis.</text>
</comment>
<comment type="caution">
    <text evidence="11">The sequence shown here is derived from an EMBL/GenBank/DDBJ whole genome shotgun (WGS) entry which is preliminary data.</text>
</comment>
<dbReference type="Gene3D" id="3.40.50.970">
    <property type="match status" value="2"/>
</dbReference>
<comment type="cofactor">
    <cofactor evidence="7">
        <name>thiamine diphosphate</name>
        <dbReference type="ChEBI" id="CHEBI:58937"/>
    </cofactor>
    <text evidence="7">Binds 1 thiamine pyrophosphate per subunit.</text>
</comment>
<dbReference type="Gene3D" id="3.40.50.1220">
    <property type="entry name" value="TPP-binding domain"/>
    <property type="match status" value="1"/>
</dbReference>
<evidence type="ECO:0000256" key="6">
    <source>
        <dbReference type="ARBA" id="ARBA00023211"/>
    </source>
</evidence>
<dbReference type="EMBL" id="LGTK01000041">
    <property type="protein sequence ID" value="KPH73802.1"/>
    <property type="molecule type" value="Genomic_DNA"/>
</dbReference>
<gene>
    <name evidence="7" type="primary">menD</name>
    <name evidence="11" type="ORF">AFL42_11705</name>
</gene>
<dbReference type="InterPro" id="IPR032264">
    <property type="entry name" value="MenD_middle"/>
</dbReference>
<reference evidence="11 12" key="1">
    <citation type="submission" date="2015-07" db="EMBL/GenBank/DDBJ databases">
        <title>High-quality draft genome sequence of Oceanobacillus caeni HM6, a bacillus isolated from a human feces.</title>
        <authorList>
            <person name="Kumar J."/>
            <person name="Verma M.K."/>
            <person name="Pandey R."/>
            <person name="Bhambi M."/>
            <person name="Chauhan N."/>
        </authorList>
    </citation>
    <scope>NUCLEOTIDE SEQUENCE [LARGE SCALE GENOMIC DNA]</scope>
    <source>
        <strain evidence="11 12">HM6</strain>
    </source>
</reference>
<dbReference type="PANTHER" id="PTHR42916:SF1">
    <property type="entry name" value="PROTEIN PHYLLO, CHLOROPLASTIC"/>
    <property type="match status" value="1"/>
</dbReference>
<evidence type="ECO:0000256" key="4">
    <source>
        <dbReference type="ARBA" id="ARBA00022842"/>
    </source>
</evidence>
<dbReference type="InterPro" id="IPR012001">
    <property type="entry name" value="Thiamin_PyroP_enz_TPP-bd_dom"/>
</dbReference>
<evidence type="ECO:0000256" key="5">
    <source>
        <dbReference type="ARBA" id="ARBA00023052"/>
    </source>
</evidence>
<comment type="pathway">
    <text evidence="7">Quinol/quinone metabolism; 1,4-dihydroxy-2-naphthoate biosynthesis; 1,4-dihydroxy-2-naphthoate from chorismate: step 2/7.</text>
</comment>
<feature type="domain" description="Thiamine pyrophosphate enzyme N-terminal TPP-binding" evidence="9">
    <location>
        <begin position="14"/>
        <end position="125"/>
    </location>
</feature>
<evidence type="ECO:0000256" key="3">
    <source>
        <dbReference type="ARBA" id="ARBA00022723"/>
    </source>
</evidence>
<dbReference type="PANTHER" id="PTHR42916">
    <property type="entry name" value="2-SUCCINYL-5-ENOLPYRUVYL-6-HYDROXY-3-CYCLOHEXENE-1-CARBOXYLATE SYNTHASE"/>
    <property type="match status" value="1"/>
</dbReference>
<dbReference type="CDD" id="cd07037">
    <property type="entry name" value="TPP_PYR_MenD"/>
    <property type="match status" value="1"/>
</dbReference>
<dbReference type="InterPro" id="IPR029035">
    <property type="entry name" value="DHS-like_NAD/FAD-binding_dom"/>
</dbReference>
<organism evidence="11 12">
    <name type="scientific">Oceanobacillus caeni</name>
    <dbReference type="NCBI Taxonomy" id="405946"/>
    <lineage>
        <taxon>Bacteria</taxon>
        <taxon>Bacillati</taxon>
        <taxon>Bacillota</taxon>
        <taxon>Bacilli</taxon>
        <taxon>Bacillales</taxon>
        <taxon>Bacillaceae</taxon>
        <taxon>Oceanobacillus</taxon>
    </lineage>
</organism>
<keyword evidence="4 7" id="KW-0460">Magnesium</keyword>
<comment type="catalytic activity">
    <reaction evidence="7">
        <text>isochorismate + 2-oxoglutarate + H(+) = 5-enolpyruvoyl-6-hydroxy-2-succinyl-cyclohex-3-ene-1-carboxylate + CO2</text>
        <dbReference type="Rhea" id="RHEA:25593"/>
        <dbReference type="ChEBI" id="CHEBI:15378"/>
        <dbReference type="ChEBI" id="CHEBI:16526"/>
        <dbReference type="ChEBI" id="CHEBI:16810"/>
        <dbReference type="ChEBI" id="CHEBI:29780"/>
        <dbReference type="ChEBI" id="CHEBI:58818"/>
        <dbReference type="EC" id="2.2.1.9"/>
    </reaction>
</comment>
<comment type="subunit">
    <text evidence="7">Homodimer.</text>
</comment>
<dbReference type="Proteomes" id="UP000037854">
    <property type="component" value="Unassembled WGS sequence"/>
</dbReference>
<dbReference type="Pfam" id="PF02776">
    <property type="entry name" value="TPP_enzyme_N"/>
    <property type="match status" value="1"/>
</dbReference>
<evidence type="ECO:0000256" key="1">
    <source>
        <dbReference type="ARBA" id="ARBA00022428"/>
    </source>
</evidence>
<dbReference type="Pfam" id="PF02775">
    <property type="entry name" value="TPP_enzyme_C"/>
    <property type="match status" value="1"/>
</dbReference>
<keyword evidence="1 7" id="KW-0474">Menaquinone biosynthesis</keyword>
<name>A0ABR5MHV8_9BACI</name>
<comment type="function">
    <text evidence="7">Catalyzes the thiamine diphosphate-dependent decarboxylation of 2-oxoglutarate and the subsequent addition of the resulting succinic semialdehyde-thiamine pyrophosphate anion to isochorismate to yield 2-succinyl-5-enolpyruvyl-6-hydroxy-3-cyclohexene-1-carboxylate (SEPHCHC).</text>
</comment>
<dbReference type="CDD" id="cd02009">
    <property type="entry name" value="TPP_SHCHC_synthase"/>
    <property type="match status" value="1"/>
</dbReference>
<evidence type="ECO:0000256" key="7">
    <source>
        <dbReference type="HAMAP-Rule" id="MF_01659"/>
    </source>
</evidence>